<comment type="subcellular location">
    <subcellularLocation>
        <location evidence="2">Membrane</location>
    </subcellularLocation>
</comment>
<dbReference type="Proteomes" id="UP000006352">
    <property type="component" value="Unassembled WGS sequence"/>
</dbReference>
<dbReference type="STRING" id="599839.J7SCI2"/>
<organism evidence="14 15">
    <name type="scientific">Fibroporia radiculosa</name>
    <dbReference type="NCBI Taxonomy" id="599839"/>
    <lineage>
        <taxon>Eukaryota</taxon>
        <taxon>Fungi</taxon>
        <taxon>Dikarya</taxon>
        <taxon>Basidiomycota</taxon>
        <taxon>Agaricomycotina</taxon>
        <taxon>Agaricomycetes</taxon>
        <taxon>Polyporales</taxon>
        <taxon>Fibroporiaceae</taxon>
        <taxon>Fibroporia</taxon>
    </lineage>
</organism>
<keyword evidence="9" id="KW-0560">Oxidoreductase</keyword>
<protein>
    <recommendedName>
        <fullName evidence="16">Cytochrome P450</fullName>
    </recommendedName>
</protein>
<dbReference type="OrthoDB" id="1470350at2759"/>
<proteinExistence type="inferred from homology"/>
<dbReference type="GO" id="GO:0020037">
    <property type="term" value="F:heme binding"/>
    <property type="evidence" value="ECO:0007669"/>
    <property type="project" value="InterPro"/>
</dbReference>
<keyword evidence="15" id="KW-1185">Reference proteome</keyword>
<dbReference type="EMBL" id="HE797687">
    <property type="protein sequence ID" value="CCM07191.1"/>
    <property type="molecule type" value="Genomic_DNA"/>
</dbReference>
<gene>
    <name evidence="14" type="ORF">FIBRA_09532</name>
</gene>
<dbReference type="InterPro" id="IPR036396">
    <property type="entry name" value="Cyt_P450_sf"/>
</dbReference>
<dbReference type="InterPro" id="IPR001128">
    <property type="entry name" value="Cyt_P450"/>
</dbReference>
<dbReference type="GO" id="GO:0004497">
    <property type="term" value="F:monooxygenase activity"/>
    <property type="evidence" value="ECO:0007669"/>
    <property type="project" value="UniProtKB-KW"/>
</dbReference>
<sequence length="573" mass="64623">MAFLYADALFFVCIALITAVIHHSARSRSLPASLPPGPTGIPIFGNMLQIAPAKLHTKFREWALEYGKIFYLRLGPQPVIVLNTAEAADELLANRSNKYSSRATPHVAYDILSDGQRLAFKPYDKVWKTMRKCLQGAIGLNPSRRARKIQELESRVLLHDLLQYGDQTSLGSAVEGLHDMILDHHWFAFVRRYTTSVVLYIMYGQRVHQLRDNPQLHKIYDVLNNIAKMAEPGAYLADVFPILRALPDFLAPWRVHAQKMHLWQVHILLEMELWGGFLSSARDALRNGVVRSGFVDSYLRARAEAGHDDATGNGLTDDGWMCDRLVAYAAGGILEAGSDTTASTIQSFLLFMLSYPHVLHRVQEEINAVVGSSRLPTFEDEEKLPYLIACIKETLRCRPPAIMGIPHKVEEDDVYEGHFIPKGSTVIGNVWAIHMDPIRFPDPMVFKPERFYTEGDPTKWGGGPDALHRSHYAFGWGRRFCQGSYIAEASLFITLSRLIWGFNISALLDPKTGKTVVPDITDEANWCDGIITGPKLYGAKFTARSDRHADLIRKMYEDVQLEWQMMGLEGDNR</sequence>
<evidence type="ECO:0000256" key="11">
    <source>
        <dbReference type="ARBA" id="ARBA00023033"/>
    </source>
</evidence>
<feature type="binding site" description="axial binding residue" evidence="13">
    <location>
        <position position="481"/>
    </location>
    <ligand>
        <name>heme</name>
        <dbReference type="ChEBI" id="CHEBI:30413"/>
    </ligand>
    <ligandPart>
        <name>Fe</name>
        <dbReference type="ChEBI" id="CHEBI:18248"/>
    </ligandPart>
</feature>
<dbReference type="CDD" id="cd11065">
    <property type="entry name" value="CYP64-like"/>
    <property type="match status" value="1"/>
</dbReference>
<evidence type="ECO:0000256" key="1">
    <source>
        <dbReference type="ARBA" id="ARBA00001971"/>
    </source>
</evidence>
<evidence type="ECO:0000256" key="5">
    <source>
        <dbReference type="ARBA" id="ARBA00022617"/>
    </source>
</evidence>
<keyword evidence="12" id="KW-0472">Membrane</keyword>
<dbReference type="InterPro" id="IPR050364">
    <property type="entry name" value="Cytochrome_P450_fung"/>
</dbReference>
<dbReference type="GO" id="GO:0016705">
    <property type="term" value="F:oxidoreductase activity, acting on paired donors, with incorporation or reduction of molecular oxygen"/>
    <property type="evidence" value="ECO:0007669"/>
    <property type="project" value="InterPro"/>
</dbReference>
<keyword evidence="5 13" id="KW-0349">Heme</keyword>
<comment type="pathway">
    <text evidence="3">Secondary metabolite biosynthesis.</text>
</comment>
<evidence type="ECO:0000256" key="3">
    <source>
        <dbReference type="ARBA" id="ARBA00005179"/>
    </source>
</evidence>
<dbReference type="PRINTS" id="PR00463">
    <property type="entry name" value="EP450I"/>
</dbReference>
<keyword evidence="8" id="KW-1133">Transmembrane helix</keyword>
<keyword evidence="6" id="KW-0812">Transmembrane</keyword>
<evidence type="ECO:0000256" key="12">
    <source>
        <dbReference type="ARBA" id="ARBA00023136"/>
    </source>
</evidence>
<evidence type="ECO:0000256" key="7">
    <source>
        <dbReference type="ARBA" id="ARBA00022723"/>
    </source>
</evidence>
<keyword evidence="10 13" id="KW-0408">Iron</keyword>
<dbReference type="Gene3D" id="1.10.630.10">
    <property type="entry name" value="Cytochrome P450"/>
    <property type="match status" value="1"/>
</dbReference>
<dbReference type="PRINTS" id="PR00385">
    <property type="entry name" value="P450"/>
</dbReference>
<dbReference type="GO" id="GO:0016020">
    <property type="term" value="C:membrane"/>
    <property type="evidence" value="ECO:0007669"/>
    <property type="project" value="UniProtKB-SubCell"/>
</dbReference>
<dbReference type="PANTHER" id="PTHR46300:SF2">
    <property type="entry name" value="CYTOCHROME P450 MONOOXYGENASE ALNH-RELATED"/>
    <property type="match status" value="1"/>
</dbReference>
<dbReference type="AlphaFoldDB" id="J7SCI2"/>
<evidence type="ECO:0008006" key="16">
    <source>
        <dbReference type="Google" id="ProtNLM"/>
    </source>
</evidence>
<evidence type="ECO:0000256" key="6">
    <source>
        <dbReference type="ARBA" id="ARBA00022692"/>
    </source>
</evidence>
<dbReference type="SUPFAM" id="SSF48264">
    <property type="entry name" value="Cytochrome P450"/>
    <property type="match status" value="1"/>
</dbReference>
<dbReference type="Pfam" id="PF00067">
    <property type="entry name" value="p450"/>
    <property type="match status" value="1"/>
</dbReference>
<evidence type="ECO:0000256" key="9">
    <source>
        <dbReference type="ARBA" id="ARBA00023002"/>
    </source>
</evidence>
<evidence type="ECO:0000256" key="10">
    <source>
        <dbReference type="ARBA" id="ARBA00023004"/>
    </source>
</evidence>
<evidence type="ECO:0000256" key="4">
    <source>
        <dbReference type="ARBA" id="ARBA00010617"/>
    </source>
</evidence>
<evidence type="ECO:0000313" key="14">
    <source>
        <dbReference type="EMBL" id="CCM07191.1"/>
    </source>
</evidence>
<dbReference type="InParanoid" id="J7SCI2"/>
<name>J7SCI2_9APHY</name>
<dbReference type="PANTHER" id="PTHR46300">
    <property type="entry name" value="P450, PUTATIVE (EUROFUNG)-RELATED-RELATED"/>
    <property type="match status" value="1"/>
</dbReference>
<keyword evidence="7 13" id="KW-0479">Metal-binding</keyword>
<evidence type="ECO:0000256" key="13">
    <source>
        <dbReference type="PIRSR" id="PIRSR602401-1"/>
    </source>
</evidence>
<evidence type="ECO:0000256" key="8">
    <source>
        <dbReference type="ARBA" id="ARBA00022989"/>
    </source>
</evidence>
<dbReference type="InterPro" id="IPR002401">
    <property type="entry name" value="Cyt_P450_E_grp-I"/>
</dbReference>
<keyword evidence="11" id="KW-0503">Monooxygenase</keyword>
<comment type="cofactor">
    <cofactor evidence="1 13">
        <name>heme</name>
        <dbReference type="ChEBI" id="CHEBI:30413"/>
    </cofactor>
</comment>
<evidence type="ECO:0000256" key="2">
    <source>
        <dbReference type="ARBA" id="ARBA00004370"/>
    </source>
</evidence>
<comment type="similarity">
    <text evidence="4">Belongs to the cytochrome P450 family.</text>
</comment>
<dbReference type="GeneID" id="24102091"/>
<evidence type="ECO:0000313" key="15">
    <source>
        <dbReference type="Proteomes" id="UP000006352"/>
    </source>
</evidence>
<dbReference type="GO" id="GO:0005506">
    <property type="term" value="F:iron ion binding"/>
    <property type="evidence" value="ECO:0007669"/>
    <property type="project" value="InterPro"/>
</dbReference>
<dbReference type="RefSeq" id="XP_012177212.1">
    <property type="nucleotide sequence ID" value="XM_012321822.1"/>
</dbReference>
<dbReference type="HOGENOM" id="CLU_001570_2_1_1"/>
<accession>J7SCI2</accession>
<reference evidence="14 15" key="1">
    <citation type="journal article" date="2012" name="Appl. Environ. Microbiol.">
        <title>Short-read sequencing for genomic analysis of the brown rot fungus Fibroporia radiculosa.</title>
        <authorList>
            <person name="Tang J.D."/>
            <person name="Perkins A.D."/>
            <person name="Sonstegard T.S."/>
            <person name="Schroeder S.G."/>
            <person name="Burgess S.C."/>
            <person name="Diehl S.V."/>
        </authorList>
    </citation>
    <scope>NUCLEOTIDE SEQUENCE [LARGE SCALE GENOMIC DNA]</scope>
    <source>
        <strain evidence="14 15">TFFH 294</strain>
    </source>
</reference>